<gene>
    <name evidence="2" type="ORF">POM88_044095</name>
</gene>
<comment type="similarity">
    <text evidence="1">Belongs to the UDP-glycosyltransferase family.</text>
</comment>
<dbReference type="PANTHER" id="PTHR11926">
    <property type="entry name" value="GLUCOSYL/GLUCURONOSYL TRANSFERASES"/>
    <property type="match status" value="1"/>
</dbReference>
<dbReference type="EMBL" id="JAUIZM010000010">
    <property type="protein sequence ID" value="KAK1359621.1"/>
    <property type="molecule type" value="Genomic_DNA"/>
</dbReference>
<dbReference type="FunFam" id="3.40.50.2000:FF:000120">
    <property type="entry name" value="UDP-glycosyltransferase 76C1"/>
    <property type="match status" value="1"/>
</dbReference>
<dbReference type="GO" id="GO:0080044">
    <property type="term" value="F:quercetin 7-O-glucosyltransferase activity"/>
    <property type="evidence" value="ECO:0007669"/>
    <property type="project" value="TreeGrafter"/>
</dbReference>
<dbReference type="Gene3D" id="3.40.50.2000">
    <property type="entry name" value="Glycogen Phosphorylase B"/>
    <property type="match status" value="1"/>
</dbReference>
<keyword evidence="3" id="KW-1185">Reference proteome</keyword>
<sequence length="308" mass="34570">MEKQEAKSKLEERKMSGRLLLFPFPFQGHINPMLQLANILYSKGFNITIIHTLCNSPNKSNYPHFTFETISEESLTAFPTMQGSVTNVVLLNKVCVDPFRDCVKRLLSNSDRILCLVTDALLYFTQAVADGLKLPRIVLRTSSLSAFQVLYLHPLLLQKGYLSVEDSNSEAPVPEVQPLKVKDILRTYKIEGEDLEEIISGMMTGIKAASAIIWNTFEELEQSVLPTIQQNFPIPSFTIGPFHKYFTASGSSLLEQDQSAISWLDMQAPLSVLYPRNSVSMNVNIDSLKKLLRGRDTSVTRSVVLLLP</sequence>
<comment type="caution">
    <text evidence="2">The sequence shown here is derived from an EMBL/GenBank/DDBJ whole genome shotgun (WGS) entry which is preliminary data.</text>
</comment>
<organism evidence="2 3">
    <name type="scientific">Heracleum sosnowskyi</name>
    <dbReference type="NCBI Taxonomy" id="360622"/>
    <lineage>
        <taxon>Eukaryota</taxon>
        <taxon>Viridiplantae</taxon>
        <taxon>Streptophyta</taxon>
        <taxon>Embryophyta</taxon>
        <taxon>Tracheophyta</taxon>
        <taxon>Spermatophyta</taxon>
        <taxon>Magnoliopsida</taxon>
        <taxon>eudicotyledons</taxon>
        <taxon>Gunneridae</taxon>
        <taxon>Pentapetalae</taxon>
        <taxon>asterids</taxon>
        <taxon>campanulids</taxon>
        <taxon>Apiales</taxon>
        <taxon>Apiaceae</taxon>
        <taxon>Apioideae</taxon>
        <taxon>apioid superclade</taxon>
        <taxon>Tordylieae</taxon>
        <taxon>Tordyliinae</taxon>
        <taxon>Heracleum</taxon>
    </lineage>
</organism>
<accession>A0AAD8H4S3</accession>
<evidence type="ECO:0000313" key="2">
    <source>
        <dbReference type="EMBL" id="KAK1359621.1"/>
    </source>
</evidence>
<proteinExistence type="inferred from homology"/>
<reference evidence="2" key="2">
    <citation type="submission" date="2023-05" db="EMBL/GenBank/DDBJ databases">
        <authorList>
            <person name="Schelkunov M.I."/>
        </authorList>
    </citation>
    <scope>NUCLEOTIDE SEQUENCE</scope>
    <source>
        <strain evidence="2">Hsosn_3</strain>
        <tissue evidence="2">Leaf</tissue>
    </source>
</reference>
<name>A0AAD8H4S3_9APIA</name>
<dbReference type="PANTHER" id="PTHR11926:SF1374">
    <property type="entry name" value="UDP-GLYCOSYLTRANSFERASE 76F1-RELATED"/>
    <property type="match status" value="1"/>
</dbReference>
<reference evidence="2" key="1">
    <citation type="submission" date="2023-02" db="EMBL/GenBank/DDBJ databases">
        <title>Genome of toxic invasive species Heracleum sosnowskyi carries increased number of genes despite the absence of recent whole-genome duplications.</title>
        <authorList>
            <person name="Schelkunov M."/>
            <person name="Shtratnikova V."/>
            <person name="Makarenko M."/>
            <person name="Klepikova A."/>
            <person name="Omelchenko D."/>
            <person name="Novikova G."/>
            <person name="Obukhova E."/>
            <person name="Bogdanov V."/>
            <person name="Penin A."/>
            <person name="Logacheva M."/>
        </authorList>
    </citation>
    <scope>NUCLEOTIDE SEQUENCE</scope>
    <source>
        <strain evidence="2">Hsosn_3</strain>
        <tissue evidence="2">Leaf</tissue>
    </source>
</reference>
<dbReference type="AlphaFoldDB" id="A0AAD8H4S3"/>
<protein>
    <submittedName>
        <fullName evidence="2">UDP-glycosyltransferase 76C2</fullName>
    </submittedName>
</protein>
<dbReference type="Proteomes" id="UP001237642">
    <property type="component" value="Unassembled WGS sequence"/>
</dbReference>
<evidence type="ECO:0000313" key="3">
    <source>
        <dbReference type="Proteomes" id="UP001237642"/>
    </source>
</evidence>
<dbReference type="GO" id="GO:0080043">
    <property type="term" value="F:quercetin 3-O-glucosyltransferase activity"/>
    <property type="evidence" value="ECO:0007669"/>
    <property type="project" value="TreeGrafter"/>
</dbReference>
<dbReference type="SUPFAM" id="SSF53756">
    <property type="entry name" value="UDP-Glycosyltransferase/glycogen phosphorylase"/>
    <property type="match status" value="1"/>
</dbReference>
<evidence type="ECO:0000256" key="1">
    <source>
        <dbReference type="ARBA" id="ARBA00009995"/>
    </source>
</evidence>